<organismHost>
    <name type="scientific">Micromonas pusilla</name>
    <name type="common">Picoplanktonic green alga</name>
    <name type="synonym">Chromulina pusilla</name>
    <dbReference type="NCBI Taxonomy" id="38833"/>
</organismHost>
<sequence>MYTQGLGQPRMTVEERIFDMMAQLDEHSEKIPEGMYLQFCDHLKVFHQNYENEKKGVAAEEVAGQLWVFANAEDFREENERLEAMFARPRGPRRCGCCRQVGHDRRTCPQWVRELADATVRVRGLV</sequence>
<dbReference type="GO" id="GO:0008270">
    <property type="term" value="F:zinc ion binding"/>
    <property type="evidence" value="ECO:0007669"/>
    <property type="project" value="InterPro"/>
</dbReference>
<proteinExistence type="predicted"/>
<dbReference type="Proteomes" id="UP000232710">
    <property type="component" value="Segment"/>
</dbReference>
<evidence type="ECO:0000313" key="1">
    <source>
        <dbReference type="EMBL" id="AET84977.1"/>
    </source>
</evidence>
<dbReference type="SUPFAM" id="SSF57756">
    <property type="entry name" value="Retrovirus zinc finger-like domains"/>
    <property type="match status" value="1"/>
</dbReference>
<gene>
    <name evidence="1" type="ORF">MPXG_00179</name>
</gene>
<dbReference type="EMBL" id="JF974320">
    <property type="protein sequence ID" value="AET84977.1"/>
    <property type="molecule type" value="Genomic_DNA"/>
</dbReference>
<evidence type="ECO:0000313" key="2">
    <source>
        <dbReference type="Proteomes" id="UP000232710"/>
    </source>
</evidence>
<keyword evidence="2" id="KW-1185">Reference proteome</keyword>
<organism evidence="1 2">
    <name type="scientific">Micromonas pusilla virus SP1</name>
    <name type="common">MpV-SP1</name>
    <dbReference type="NCBI Taxonomy" id="373996"/>
    <lineage>
        <taxon>Viruses</taxon>
        <taxon>Varidnaviria</taxon>
        <taxon>Bamfordvirae</taxon>
        <taxon>Nucleocytoviricota</taxon>
        <taxon>Megaviricetes</taxon>
        <taxon>Algavirales</taxon>
        <taxon>Phycodnaviridae</taxon>
        <taxon>Prasinovirus</taxon>
        <taxon>Prasinovirus micromonas</taxon>
    </lineage>
</organism>
<reference evidence="1 2" key="1">
    <citation type="submission" date="2010-12" db="EMBL/GenBank/DDBJ databases">
        <title>The Genome Sequence of Micromonas pusilla virus SP1.</title>
        <authorList>
            <consortium name="The Broad Institute Genome Sequencing Platform"/>
            <person name="Henn M.R."/>
            <person name="Suttle C."/>
            <person name="Winget D."/>
            <person name="Chan A."/>
            <person name="Levin J."/>
            <person name="Malboeuf C."/>
            <person name="Casali M."/>
            <person name="Russ C."/>
            <person name="Lennon N."/>
            <person name="Chapman S.B."/>
            <person name="Erlich R."/>
            <person name="Young S.K."/>
            <person name="Yandava C."/>
            <person name="Zeng Q."/>
            <person name="Alvarado L."/>
            <person name="Anderson S."/>
            <person name="Berlin A."/>
            <person name="Chen Z."/>
            <person name="Freedman E."/>
            <person name="Gellesch M."/>
            <person name="Goldberg J."/>
            <person name="Green L."/>
            <person name="Griggs A."/>
            <person name="Gujja S."/>
            <person name="Heilman E.R."/>
            <person name="Heiman D."/>
            <person name="Hollinger A."/>
            <person name="Howarth C."/>
            <person name="Larson L."/>
            <person name="Mehta T."/>
            <person name="Pearson M."/>
            <person name="Roberts A."/>
            <person name="Ryan E."/>
            <person name="Saif S."/>
            <person name="Shea T."/>
            <person name="Shenoy N."/>
            <person name="Sisk P."/>
            <person name="Stolte C."/>
            <person name="Sykes S."/>
            <person name="White J."/>
            <person name="Haas B."/>
            <person name="Nusbaum C."/>
            <person name="Birren B."/>
        </authorList>
    </citation>
    <scope>NUCLEOTIDE SEQUENCE [LARGE SCALE GENOMIC DNA]</scope>
    <source>
        <strain evidence="1 2">SP1</strain>
    </source>
</reference>
<name>G9E6F0_MPSP1</name>
<protein>
    <recommendedName>
        <fullName evidence="3">CCHC-type domain-containing protein</fullName>
    </recommendedName>
</protein>
<accession>G9E6F0</accession>
<dbReference type="GO" id="GO:0003676">
    <property type="term" value="F:nucleic acid binding"/>
    <property type="evidence" value="ECO:0007669"/>
    <property type="project" value="InterPro"/>
</dbReference>
<evidence type="ECO:0008006" key="3">
    <source>
        <dbReference type="Google" id="ProtNLM"/>
    </source>
</evidence>
<dbReference type="InterPro" id="IPR036875">
    <property type="entry name" value="Znf_CCHC_sf"/>
</dbReference>